<dbReference type="EMBL" id="JADUOV010000007">
    <property type="protein sequence ID" value="MBH1790592.1"/>
    <property type="molecule type" value="Genomic_DNA"/>
</dbReference>
<name>A0AA40Y464_STEMA</name>
<proteinExistence type="predicted"/>
<evidence type="ECO:0000313" key="2">
    <source>
        <dbReference type="EMBL" id="MBH1790592.1"/>
    </source>
</evidence>
<feature type="region of interest" description="Disordered" evidence="1">
    <location>
        <begin position="84"/>
        <end position="107"/>
    </location>
</feature>
<comment type="caution">
    <text evidence="2">The sequence shown here is derived from an EMBL/GenBank/DDBJ whole genome shotgun (WGS) entry which is preliminary data.</text>
</comment>
<gene>
    <name evidence="2" type="ORF">I5V89_11980</name>
</gene>
<evidence type="ECO:0000256" key="1">
    <source>
        <dbReference type="SAM" id="MobiDB-lite"/>
    </source>
</evidence>
<dbReference type="Proteomes" id="UP000634179">
    <property type="component" value="Unassembled WGS sequence"/>
</dbReference>
<dbReference type="AlphaFoldDB" id="A0AA40Y464"/>
<sequence>MIHDCLHWSQLCPRKQADNLMLIAMKESNVSTIDHVAIHMAVRKGAPDMSCRLQHWSGRADTSPHLHHSPEPHFGFRSGWIQAAKSTGDAGDPSAPPPLCRLSPAWR</sequence>
<accession>A0AA40Y464</accession>
<protein>
    <submittedName>
        <fullName evidence="2">Uncharacterized protein</fullName>
    </submittedName>
</protein>
<reference evidence="2" key="1">
    <citation type="submission" date="2020-11" db="EMBL/GenBank/DDBJ databases">
        <title>Enhanced detection system for hospital associated transmission using whole genome sequencing surveillance.</title>
        <authorList>
            <person name="Harrison L.H."/>
            <person name="Van Tyne D."/>
            <person name="Marsh J.W."/>
            <person name="Griffith M.P."/>
            <person name="Snyder D.J."/>
            <person name="Cooper V.S."/>
            <person name="Mustapha M."/>
        </authorList>
    </citation>
    <scope>NUCLEOTIDE SEQUENCE</scope>
    <source>
        <strain evidence="2">STEN00053</strain>
    </source>
</reference>
<organism evidence="2 3">
    <name type="scientific">Stenotrophomonas maltophilia</name>
    <name type="common">Pseudomonas maltophilia</name>
    <name type="synonym">Xanthomonas maltophilia</name>
    <dbReference type="NCBI Taxonomy" id="40324"/>
    <lineage>
        <taxon>Bacteria</taxon>
        <taxon>Pseudomonadati</taxon>
        <taxon>Pseudomonadota</taxon>
        <taxon>Gammaproteobacteria</taxon>
        <taxon>Lysobacterales</taxon>
        <taxon>Lysobacteraceae</taxon>
        <taxon>Stenotrophomonas</taxon>
        <taxon>Stenotrophomonas maltophilia group</taxon>
    </lineage>
</organism>
<evidence type="ECO:0000313" key="3">
    <source>
        <dbReference type="Proteomes" id="UP000634179"/>
    </source>
</evidence>